<dbReference type="InterPro" id="IPR001789">
    <property type="entry name" value="Sig_transdc_resp-reg_receiver"/>
</dbReference>
<evidence type="ECO:0000256" key="3">
    <source>
        <dbReference type="ARBA" id="ARBA00022553"/>
    </source>
</evidence>
<name>A0A934S1S3_9BACT</name>
<dbReference type="Gene3D" id="3.30.565.10">
    <property type="entry name" value="Histidine kinase-like ATPase, C-terminal domain"/>
    <property type="match status" value="1"/>
</dbReference>
<dbReference type="PRINTS" id="PR00344">
    <property type="entry name" value="BCTRLSENSOR"/>
</dbReference>
<dbReference type="InterPro" id="IPR003661">
    <property type="entry name" value="HisK_dim/P_dom"/>
</dbReference>
<evidence type="ECO:0000256" key="2">
    <source>
        <dbReference type="ARBA" id="ARBA00012438"/>
    </source>
</evidence>
<keyword evidence="3 4" id="KW-0597">Phosphoprotein</keyword>
<comment type="catalytic activity">
    <reaction evidence="1">
        <text>ATP + protein L-histidine = ADP + protein N-phospho-L-histidine.</text>
        <dbReference type="EC" id="2.7.13.3"/>
    </reaction>
</comment>
<dbReference type="InterPro" id="IPR011006">
    <property type="entry name" value="CheY-like_superfamily"/>
</dbReference>
<organism evidence="7 8">
    <name type="scientific">Pelagicoccus mobilis</name>
    <dbReference type="NCBI Taxonomy" id="415221"/>
    <lineage>
        <taxon>Bacteria</taxon>
        <taxon>Pseudomonadati</taxon>
        <taxon>Verrucomicrobiota</taxon>
        <taxon>Opitutia</taxon>
        <taxon>Puniceicoccales</taxon>
        <taxon>Pelagicoccaceae</taxon>
        <taxon>Pelagicoccus</taxon>
    </lineage>
</organism>
<gene>
    <name evidence="7" type="ORF">JIN87_22055</name>
</gene>
<feature type="domain" description="Response regulatory" evidence="6">
    <location>
        <begin position="7"/>
        <end position="120"/>
    </location>
</feature>
<comment type="caution">
    <text evidence="7">The sequence shown here is derived from an EMBL/GenBank/DDBJ whole genome shotgun (WGS) entry which is preliminary data.</text>
</comment>
<dbReference type="EMBL" id="JAENIL010000051">
    <property type="protein sequence ID" value="MBK1879585.1"/>
    <property type="molecule type" value="Genomic_DNA"/>
</dbReference>
<dbReference type="CDD" id="cd00156">
    <property type="entry name" value="REC"/>
    <property type="match status" value="1"/>
</dbReference>
<evidence type="ECO:0000256" key="1">
    <source>
        <dbReference type="ARBA" id="ARBA00000085"/>
    </source>
</evidence>
<dbReference type="PANTHER" id="PTHR43547:SF2">
    <property type="entry name" value="HYBRID SIGNAL TRANSDUCTION HISTIDINE KINASE C"/>
    <property type="match status" value="1"/>
</dbReference>
<evidence type="ECO:0000259" key="6">
    <source>
        <dbReference type="PROSITE" id="PS50110"/>
    </source>
</evidence>
<reference evidence="7" key="1">
    <citation type="submission" date="2021-01" db="EMBL/GenBank/DDBJ databases">
        <title>Modified the classification status of verrucomicrobia.</title>
        <authorList>
            <person name="Feng X."/>
        </authorList>
    </citation>
    <scope>NUCLEOTIDE SEQUENCE</scope>
    <source>
        <strain evidence="7">KCTC 13126</strain>
    </source>
</reference>
<dbReference type="SUPFAM" id="SSF52172">
    <property type="entry name" value="CheY-like"/>
    <property type="match status" value="1"/>
</dbReference>
<dbReference type="GO" id="GO:0000155">
    <property type="term" value="F:phosphorelay sensor kinase activity"/>
    <property type="evidence" value="ECO:0007669"/>
    <property type="project" value="InterPro"/>
</dbReference>
<dbReference type="SMART" id="SM00387">
    <property type="entry name" value="HATPase_c"/>
    <property type="match status" value="1"/>
</dbReference>
<dbReference type="AlphaFoldDB" id="A0A934S1S3"/>
<protein>
    <recommendedName>
        <fullName evidence="2">histidine kinase</fullName>
        <ecNumber evidence="2">2.7.13.3</ecNumber>
    </recommendedName>
</protein>
<dbReference type="InterPro" id="IPR004358">
    <property type="entry name" value="Sig_transdc_His_kin-like_C"/>
</dbReference>
<keyword evidence="7" id="KW-0418">Kinase</keyword>
<dbReference type="Proteomes" id="UP000617628">
    <property type="component" value="Unassembled WGS sequence"/>
</dbReference>
<feature type="modified residue" description="4-aspartylphosphate" evidence="4">
    <location>
        <position position="55"/>
    </location>
</feature>
<dbReference type="EC" id="2.7.13.3" evidence="2"/>
<dbReference type="Pfam" id="PF00072">
    <property type="entry name" value="Response_reg"/>
    <property type="match status" value="1"/>
</dbReference>
<dbReference type="Pfam" id="PF02518">
    <property type="entry name" value="HATPase_c"/>
    <property type="match status" value="1"/>
</dbReference>
<proteinExistence type="predicted"/>
<keyword evidence="7" id="KW-0808">Transferase</keyword>
<evidence type="ECO:0000259" key="5">
    <source>
        <dbReference type="PROSITE" id="PS50109"/>
    </source>
</evidence>
<dbReference type="PROSITE" id="PS50110">
    <property type="entry name" value="RESPONSE_REGULATORY"/>
    <property type="match status" value="1"/>
</dbReference>
<dbReference type="PANTHER" id="PTHR43547">
    <property type="entry name" value="TWO-COMPONENT HISTIDINE KINASE"/>
    <property type="match status" value="1"/>
</dbReference>
<dbReference type="CDD" id="cd00082">
    <property type="entry name" value="HisKA"/>
    <property type="match status" value="1"/>
</dbReference>
<sequence>MTHSKKKILLIDDDPSVSAALLMLLKDEYETHAAGTVSDGVRLFDALRPNLVILDLHLPDQHGLDALRSIRKINRSARVVILTGFATLEVVEESMRLGASDCLHKPFDASSLRTRLRELANDEVPEDGETEVSASGHVEKAEVGLVSSAFLHDVGNPLTSLQALALLLRENNDDADTCKKLGKMIGQNVAYLGALVDQWRAFSEPETLKPDFATLAEIAEDAVGFVALRAESKAVQVDLEAEESDLLPKLNRHATARILVNLLQNAIEAVARGEGRVEFRARVRGDMAEFVVRDNGAGIPSEITEHIFEARYTTKKKGSGLGLFIARHIVEAAKGAIAVCSRPGRGSAFTVRLPVS</sequence>
<evidence type="ECO:0000256" key="4">
    <source>
        <dbReference type="PROSITE-ProRule" id="PRU00169"/>
    </source>
</evidence>
<dbReference type="InterPro" id="IPR003594">
    <property type="entry name" value="HATPase_dom"/>
</dbReference>
<dbReference type="InterPro" id="IPR005467">
    <property type="entry name" value="His_kinase_dom"/>
</dbReference>
<evidence type="ECO:0000313" key="8">
    <source>
        <dbReference type="Proteomes" id="UP000617628"/>
    </source>
</evidence>
<evidence type="ECO:0000313" key="7">
    <source>
        <dbReference type="EMBL" id="MBK1879585.1"/>
    </source>
</evidence>
<dbReference type="RefSeq" id="WP_200357797.1">
    <property type="nucleotide sequence ID" value="NZ_JAENIL010000051.1"/>
</dbReference>
<dbReference type="SUPFAM" id="SSF55874">
    <property type="entry name" value="ATPase domain of HSP90 chaperone/DNA topoisomerase II/histidine kinase"/>
    <property type="match status" value="1"/>
</dbReference>
<dbReference type="InterPro" id="IPR036890">
    <property type="entry name" value="HATPase_C_sf"/>
</dbReference>
<keyword evidence="8" id="KW-1185">Reference proteome</keyword>
<feature type="domain" description="Histidine kinase" evidence="5">
    <location>
        <begin position="149"/>
        <end position="356"/>
    </location>
</feature>
<dbReference type="Gene3D" id="3.40.50.2300">
    <property type="match status" value="1"/>
</dbReference>
<dbReference type="SMART" id="SM00448">
    <property type="entry name" value="REC"/>
    <property type="match status" value="1"/>
</dbReference>
<dbReference type="PROSITE" id="PS50109">
    <property type="entry name" value="HIS_KIN"/>
    <property type="match status" value="1"/>
</dbReference>
<accession>A0A934S1S3</accession>
<dbReference type="CDD" id="cd00075">
    <property type="entry name" value="HATPase"/>
    <property type="match status" value="1"/>
</dbReference>